<keyword evidence="1" id="KW-0812">Transmembrane</keyword>
<reference evidence="3" key="2">
    <citation type="journal article" date="2021" name="PeerJ">
        <title>Extensive microbial diversity within the chicken gut microbiome revealed by metagenomics and culture.</title>
        <authorList>
            <person name="Gilroy R."/>
            <person name="Ravi A."/>
            <person name="Getino M."/>
            <person name="Pursley I."/>
            <person name="Horton D.L."/>
            <person name="Alikhan N.F."/>
            <person name="Baker D."/>
            <person name="Gharbi K."/>
            <person name="Hall N."/>
            <person name="Watson M."/>
            <person name="Adriaenssens E.M."/>
            <person name="Foster-Nyarko E."/>
            <person name="Jarju S."/>
            <person name="Secka A."/>
            <person name="Antonio M."/>
            <person name="Oren A."/>
            <person name="Chaudhuri R.R."/>
            <person name="La Ragione R."/>
            <person name="Hildebrand F."/>
            <person name="Pallen M.J."/>
        </authorList>
    </citation>
    <scope>NUCLEOTIDE SEQUENCE</scope>
    <source>
        <strain evidence="3">CHK176-22527</strain>
    </source>
</reference>
<name>A0A9D1KVA6_9FIRM</name>
<feature type="chain" id="PRO_5039722181" evidence="2">
    <location>
        <begin position="24"/>
        <end position="280"/>
    </location>
</feature>
<gene>
    <name evidence="3" type="ORF">IAD12_01335</name>
</gene>
<dbReference type="Proteomes" id="UP000824159">
    <property type="component" value="Unassembled WGS sequence"/>
</dbReference>
<keyword evidence="2" id="KW-0732">Signal</keyword>
<accession>A0A9D1KVA6</accession>
<feature type="transmembrane region" description="Helical" evidence="1">
    <location>
        <begin position="206"/>
        <end position="231"/>
    </location>
</feature>
<evidence type="ECO:0000313" key="3">
    <source>
        <dbReference type="EMBL" id="HIT98885.1"/>
    </source>
</evidence>
<proteinExistence type="predicted"/>
<feature type="signal peptide" evidence="2">
    <location>
        <begin position="1"/>
        <end position="23"/>
    </location>
</feature>
<comment type="caution">
    <text evidence="3">The sequence shown here is derived from an EMBL/GenBank/DDBJ whole genome shotgun (WGS) entry which is preliminary data.</text>
</comment>
<evidence type="ECO:0000256" key="1">
    <source>
        <dbReference type="SAM" id="Phobius"/>
    </source>
</evidence>
<organism evidence="3 4">
    <name type="scientific">Candidatus Allocopromorpha excrementavium</name>
    <dbReference type="NCBI Taxonomy" id="2840741"/>
    <lineage>
        <taxon>Bacteria</taxon>
        <taxon>Bacillati</taxon>
        <taxon>Bacillota</taxon>
        <taxon>Clostridia</taxon>
        <taxon>Eubacteriales</taxon>
        <taxon>Eubacteriaceae</taxon>
        <taxon>Eubacteriaceae incertae sedis</taxon>
        <taxon>Candidatus Allocopromorpha</taxon>
    </lineage>
</organism>
<dbReference type="AlphaFoldDB" id="A0A9D1KVA6"/>
<feature type="transmembrane region" description="Helical" evidence="1">
    <location>
        <begin position="251"/>
        <end position="272"/>
    </location>
</feature>
<feature type="transmembrane region" description="Helical" evidence="1">
    <location>
        <begin position="181"/>
        <end position="199"/>
    </location>
</feature>
<evidence type="ECO:0000313" key="4">
    <source>
        <dbReference type="Proteomes" id="UP000824159"/>
    </source>
</evidence>
<sequence length="280" mass="30257">MKLLKIIAAVVLSIALIASGSAALGVFSVDRAVSEDSVSKAITETEIVQELTNEVISENTVNMGGKYGEIINDAMGTDAMNEFFSSYISTAVRSEIYGEQHEEIGSDDLMNAFSSAMDELKSSGKADITSEEEEIIRAAMLQEIPDLTDSLNENIANYQTTNMNMGQEEALGPFTQTGIKLLTIAVSVILCLLLIVLFWRSKAGFIWCAVVFGIMALIYMCLGMMGGGGILDITAGSVSERFVLKLLTEGFSDAAAAGFVIMILFIIAYIPLKIRDRRRG</sequence>
<protein>
    <submittedName>
        <fullName evidence="3">Uncharacterized protein</fullName>
    </submittedName>
</protein>
<evidence type="ECO:0000256" key="2">
    <source>
        <dbReference type="SAM" id="SignalP"/>
    </source>
</evidence>
<keyword evidence="1" id="KW-1133">Transmembrane helix</keyword>
<keyword evidence="1" id="KW-0472">Membrane</keyword>
<reference evidence="3" key="1">
    <citation type="submission" date="2020-10" db="EMBL/GenBank/DDBJ databases">
        <authorList>
            <person name="Gilroy R."/>
        </authorList>
    </citation>
    <scope>NUCLEOTIDE SEQUENCE</scope>
    <source>
        <strain evidence="3">CHK176-22527</strain>
    </source>
</reference>
<dbReference type="EMBL" id="DVLX01000020">
    <property type="protein sequence ID" value="HIT98885.1"/>
    <property type="molecule type" value="Genomic_DNA"/>
</dbReference>